<sequence length="73" mass="8160">MRILKQDKEAYHGNWHYGYGNTEEDVVEVSGCRSYDHDTSLPIAAAAIKLVKTGESATIVNYPLVVEVRELHA</sequence>
<dbReference type="EMBL" id="UYRU01044559">
    <property type="protein sequence ID" value="VDK86954.1"/>
    <property type="molecule type" value="Genomic_DNA"/>
</dbReference>
<organism evidence="1 2">
    <name type="scientific">Dibothriocephalus latus</name>
    <name type="common">Fish tapeworm</name>
    <name type="synonym">Diphyllobothrium latum</name>
    <dbReference type="NCBI Taxonomy" id="60516"/>
    <lineage>
        <taxon>Eukaryota</taxon>
        <taxon>Metazoa</taxon>
        <taxon>Spiralia</taxon>
        <taxon>Lophotrochozoa</taxon>
        <taxon>Platyhelminthes</taxon>
        <taxon>Cestoda</taxon>
        <taxon>Eucestoda</taxon>
        <taxon>Diphyllobothriidea</taxon>
        <taxon>Diphyllobothriidae</taxon>
        <taxon>Dibothriocephalus</taxon>
    </lineage>
</organism>
<accession>A0A3P6VAV5</accession>
<evidence type="ECO:0000313" key="2">
    <source>
        <dbReference type="Proteomes" id="UP000281553"/>
    </source>
</evidence>
<gene>
    <name evidence="1" type="ORF">DILT_LOCUS3949</name>
</gene>
<keyword evidence="2" id="KW-1185">Reference proteome</keyword>
<protein>
    <submittedName>
        <fullName evidence="1">Uncharacterized protein</fullName>
    </submittedName>
</protein>
<proteinExistence type="predicted"/>
<reference evidence="1 2" key="1">
    <citation type="submission" date="2018-11" db="EMBL/GenBank/DDBJ databases">
        <authorList>
            <consortium name="Pathogen Informatics"/>
        </authorList>
    </citation>
    <scope>NUCLEOTIDE SEQUENCE [LARGE SCALE GENOMIC DNA]</scope>
</reference>
<dbReference type="Proteomes" id="UP000281553">
    <property type="component" value="Unassembled WGS sequence"/>
</dbReference>
<evidence type="ECO:0000313" key="1">
    <source>
        <dbReference type="EMBL" id="VDK86954.1"/>
    </source>
</evidence>
<name>A0A3P6VAV5_DIBLA</name>
<dbReference type="AlphaFoldDB" id="A0A3P6VAV5"/>